<keyword evidence="6" id="KW-1185">Reference proteome</keyword>
<accession>A0A4R5NHN2</accession>
<name>A0A4R5NHN2_9LACO</name>
<dbReference type="EMBL" id="PUFN01000006">
    <property type="protein sequence ID" value="TDG74063.1"/>
    <property type="molecule type" value="Genomic_DNA"/>
</dbReference>
<dbReference type="InterPro" id="IPR009057">
    <property type="entry name" value="Homeodomain-like_sf"/>
</dbReference>
<evidence type="ECO:0000256" key="2">
    <source>
        <dbReference type="PROSITE-ProRule" id="PRU00335"/>
    </source>
</evidence>
<evidence type="ECO:0000313" key="5">
    <source>
        <dbReference type="EMBL" id="TDG74063.1"/>
    </source>
</evidence>
<dbReference type="SUPFAM" id="SSF46689">
    <property type="entry name" value="Homeodomain-like"/>
    <property type="match status" value="1"/>
</dbReference>
<dbReference type="GO" id="GO:0003677">
    <property type="term" value="F:DNA binding"/>
    <property type="evidence" value="ECO:0007669"/>
    <property type="project" value="UniProtKB-UniRule"/>
</dbReference>
<reference evidence="5 6" key="1">
    <citation type="journal article" date="2019" name="Appl. Microbiol. Biotechnol.">
        <title>Uncovering carbohydrate metabolism through a genotype-phenotype association study of 56 lactic acid bacteria genomes.</title>
        <authorList>
            <person name="Buron-Moles G."/>
            <person name="Chailyan A."/>
            <person name="Dolejs I."/>
            <person name="Forster J."/>
            <person name="Miks M.H."/>
        </authorList>
    </citation>
    <scope>NUCLEOTIDE SEQUENCE [LARGE SCALE GENOMIC DNA]</scope>
    <source>
        <strain evidence="5 6">ATCC 29644</strain>
    </source>
</reference>
<feature type="DNA-binding region" description="H-T-H motif" evidence="2">
    <location>
        <begin position="35"/>
        <end position="54"/>
    </location>
</feature>
<keyword evidence="1 2" id="KW-0238">DNA-binding</keyword>
<dbReference type="PROSITE" id="PS50977">
    <property type="entry name" value="HTH_TETR_2"/>
    <property type="match status" value="1"/>
</dbReference>
<dbReference type="Proteomes" id="UP000295257">
    <property type="component" value="Unassembled WGS sequence"/>
</dbReference>
<gene>
    <name evidence="5" type="ORF">C5L30_002008</name>
    <name evidence="4" type="ORF">K8V88_10410</name>
</gene>
<protein>
    <submittedName>
        <fullName evidence="4">TetR/AcrR family transcriptional regulator</fullName>
    </submittedName>
</protein>
<dbReference type="PANTHER" id="PTHR43479:SF7">
    <property type="entry name" value="TETR-FAMILY TRANSCRIPTIONAL REGULATOR"/>
    <property type="match status" value="1"/>
</dbReference>
<dbReference type="PANTHER" id="PTHR43479">
    <property type="entry name" value="ACREF/ENVCD OPERON REPRESSOR-RELATED"/>
    <property type="match status" value="1"/>
</dbReference>
<feature type="domain" description="HTH tetR-type" evidence="3">
    <location>
        <begin position="12"/>
        <end position="72"/>
    </location>
</feature>
<reference evidence="4" key="3">
    <citation type="journal article" date="2021" name="PeerJ">
        <title>Extensive microbial diversity within the chicken gut microbiome revealed by metagenomics and culture.</title>
        <authorList>
            <person name="Gilroy R."/>
            <person name="Ravi A."/>
            <person name="Getino M."/>
            <person name="Pursley I."/>
            <person name="Horton D.L."/>
            <person name="Alikhan N.F."/>
            <person name="Baker D."/>
            <person name="Gharbi K."/>
            <person name="Hall N."/>
            <person name="Watson M."/>
            <person name="Adriaenssens E.M."/>
            <person name="Foster-Nyarko E."/>
            <person name="Jarju S."/>
            <person name="Secka A."/>
            <person name="Antonio M."/>
            <person name="Oren A."/>
            <person name="Chaudhuri R.R."/>
            <person name="La Ragione R."/>
            <person name="Hildebrand F."/>
            <person name="Pallen M.J."/>
        </authorList>
    </citation>
    <scope>NUCLEOTIDE SEQUENCE</scope>
    <source>
        <strain evidence="4">7886</strain>
    </source>
</reference>
<dbReference type="InterPro" id="IPR001647">
    <property type="entry name" value="HTH_TetR"/>
</dbReference>
<dbReference type="OrthoDB" id="9810250at2"/>
<comment type="caution">
    <text evidence="5">The sequence shown here is derived from an EMBL/GenBank/DDBJ whole genome shotgun (WGS) entry which is preliminary data.</text>
</comment>
<evidence type="ECO:0000259" key="3">
    <source>
        <dbReference type="PROSITE" id="PS50977"/>
    </source>
</evidence>
<dbReference type="Proteomes" id="UP000747013">
    <property type="component" value="Unassembled WGS sequence"/>
</dbReference>
<dbReference type="Pfam" id="PF00440">
    <property type="entry name" value="TetR_N"/>
    <property type="match status" value="1"/>
</dbReference>
<dbReference type="STRING" id="1612.ABB44_02470"/>
<dbReference type="InterPro" id="IPR050624">
    <property type="entry name" value="HTH-type_Tx_Regulator"/>
</dbReference>
<dbReference type="RefSeq" id="WP_010018361.1">
    <property type="nucleotide sequence ID" value="NZ_PUFN01000006.1"/>
</dbReference>
<reference evidence="5" key="2">
    <citation type="submission" date="2019-02" db="EMBL/GenBank/DDBJ databases">
        <authorList>
            <person name="Buron G."/>
            <person name="Chaylann A."/>
            <person name="Dolejs I."/>
            <person name="Forster J."/>
            <person name="Miks M.H."/>
        </authorList>
    </citation>
    <scope>NUCLEOTIDE SEQUENCE</scope>
    <source>
        <strain evidence="5">ATCC 29644</strain>
    </source>
</reference>
<dbReference type="AlphaFoldDB" id="A0A4R5NHN2"/>
<reference evidence="4" key="4">
    <citation type="submission" date="2021-09" db="EMBL/GenBank/DDBJ databases">
        <authorList>
            <person name="Gilroy R."/>
        </authorList>
    </citation>
    <scope>NUCLEOTIDE SEQUENCE</scope>
    <source>
        <strain evidence="4">7886</strain>
    </source>
</reference>
<dbReference type="EMBL" id="DYWC01000241">
    <property type="protein sequence ID" value="HJF87836.1"/>
    <property type="molecule type" value="Genomic_DNA"/>
</dbReference>
<dbReference type="Gene3D" id="1.10.357.10">
    <property type="entry name" value="Tetracycline Repressor, domain 2"/>
    <property type="match status" value="1"/>
</dbReference>
<proteinExistence type="predicted"/>
<organism evidence="5 6">
    <name type="scientific">Companilactobacillus farciminis</name>
    <dbReference type="NCBI Taxonomy" id="1612"/>
    <lineage>
        <taxon>Bacteria</taxon>
        <taxon>Bacillati</taxon>
        <taxon>Bacillota</taxon>
        <taxon>Bacilli</taxon>
        <taxon>Lactobacillales</taxon>
        <taxon>Lactobacillaceae</taxon>
        <taxon>Companilactobacillus</taxon>
    </lineage>
</organism>
<evidence type="ECO:0000313" key="6">
    <source>
        <dbReference type="Proteomes" id="UP000295257"/>
    </source>
</evidence>
<sequence length="199" mass="22889">MTKKNKLDRRTIYTVNTIKDSFLELINQEPYSQINVAKLCRHADMTRSTFYSHFDNLSAVLNAVLDDAMLFTNDTQATATIDPTISLDLLKENESLLPACQRIADSSKYRQLLMDPNLNDYIIGRIVAHEKDRIVPAIQKRTGLNESEAELLFIYSIHGSFAINKRHHFVKDDAWYRELQLLNQFTSAGYESIKENNSN</sequence>
<evidence type="ECO:0000256" key="1">
    <source>
        <dbReference type="ARBA" id="ARBA00023125"/>
    </source>
</evidence>
<evidence type="ECO:0000313" key="4">
    <source>
        <dbReference type="EMBL" id="HJF87836.1"/>
    </source>
</evidence>